<evidence type="ECO:0000256" key="1">
    <source>
        <dbReference type="SAM" id="MobiDB-lite"/>
    </source>
</evidence>
<evidence type="ECO:0000313" key="2">
    <source>
        <dbReference type="EMBL" id="ARS90335.1"/>
    </source>
</evidence>
<dbReference type="KEGG" id="naj:B1756_11775"/>
<sequence length="84" mass="9257">MSTRNAHTQTDAEPTTDQPSSRPETRTQMPAQTTRSTTRLSARGTQSAAASAPRTFSHGHTDRLQNLVDRWNVAFADSKAETRT</sequence>
<dbReference type="Proteomes" id="UP000250088">
    <property type="component" value="Chromosome"/>
</dbReference>
<feature type="region of interest" description="Disordered" evidence="1">
    <location>
        <begin position="1"/>
        <end position="60"/>
    </location>
</feature>
<gene>
    <name evidence="2" type="ORF">B1756_11775</name>
</gene>
<dbReference type="RefSeq" id="WP_086888709.1">
    <property type="nucleotide sequence ID" value="NZ_CP019893.1"/>
</dbReference>
<dbReference type="GeneID" id="32894766"/>
<dbReference type="OrthoDB" id="170516at2157"/>
<name>A0A2Z2HVW9_9EURY</name>
<accession>A0A2Z2HVW9</accession>
<organism evidence="2 3">
    <name type="scientific">Natrarchaeobaculum aegyptiacum</name>
    <dbReference type="NCBI Taxonomy" id="745377"/>
    <lineage>
        <taxon>Archaea</taxon>
        <taxon>Methanobacteriati</taxon>
        <taxon>Methanobacteriota</taxon>
        <taxon>Stenosarchaea group</taxon>
        <taxon>Halobacteria</taxon>
        <taxon>Halobacteriales</taxon>
        <taxon>Natrialbaceae</taxon>
        <taxon>Natrarchaeobaculum</taxon>
    </lineage>
</organism>
<reference evidence="3" key="1">
    <citation type="submission" date="2017-02" db="EMBL/GenBank/DDBJ databases">
        <title>Natronthermophilus aegyptiacus gen. nov.,sp. nov., an aerobic, extremely halophilic alkalithermophilic archaeon isolated from the athalassohaline Wadi An Natrun, Egypt.</title>
        <authorList>
            <person name="Zhao B."/>
        </authorList>
    </citation>
    <scope>NUCLEOTIDE SEQUENCE [LARGE SCALE GENOMIC DNA]</scope>
    <source>
        <strain evidence="3">JW/NM-HA 15</strain>
    </source>
</reference>
<proteinExistence type="predicted"/>
<feature type="compositionally biased region" description="Polar residues" evidence="1">
    <location>
        <begin position="1"/>
        <end position="49"/>
    </location>
</feature>
<dbReference type="EMBL" id="CP019893">
    <property type="protein sequence ID" value="ARS90335.1"/>
    <property type="molecule type" value="Genomic_DNA"/>
</dbReference>
<evidence type="ECO:0000313" key="3">
    <source>
        <dbReference type="Proteomes" id="UP000250088"/>
    </source>
</evidence>
<keyword evidence="3" id="KW-1185">Reference proteome</keyword>
<dbReference type="AlphaFoldDB" id="A0A2Z2HVW9"/>
<protein>
    <submittedName>
        <fullName evidence="2">Uncharacterized protein</fullName>
    </submittedName>
</protein>